<proteinExistence type="predicted"/>
<evidence type="ECO:0000313" key="2">
    <source>
        <dbReference type="Proteomes" id="UP000018733"/>
    </source>
</evidence>
<dbReference type="RefSeq" id="WP_024003569.1">
    <property type="nucleotide sequence ID" value="NZ_KI650979.1"/>
</dbReference>
<sequence length="169" mass="18285">MAIYKGIYNDIYKDKATYDVQGKETKTVKGESAQDYKAGLNLTIESGKLEIRAQTLLDTAKILNWDIDDTHDSKAGSLSVSVFGANVNAFGFFMVQSKALAWASGQIVTSNGVVLWVNANPIQVLMTRGKLTAFSNAKKANTGKKFSLSGIRLVTVTSEHVNAKTSKTS</sequence>
<name>V8QYH4_9BURK</name>
<keyword evidence="2" id="KW-1185">Reference proteome</keyword>
<dbReference type="STRING" id="1424334.W822_02505"/>
<evidence type="ECO:0000313" key="1">
    <source>
        <dbReference type="EMBL" id="ETF04692.1"/>
    </source>
</evidence>
<dbReference type="PATRIC" id="fig|1424334.3.peg.500"/>
<reference evidence="1 2" key="1">
    <citation type="journal article" date="2014" name="Genome Announc.">
        <title>Draft Genome Sequence of Advenella kashmirensis Strain W13003, a Polycyclic Aromatic Hydrocarbon-Degrading Bacterium.</title>
        <authorList>
            <person name="Wang X."/>
            <person name="Jin D."/>
            <person name="Zhou L."/>
            <person name="Wu L."/>
            <person name="An W."/>
            <person name="Zhao L."/>
        </authorList>
    </citation>
    <scope>NUCLEOTIDE SEQUENCE [LARGE SCALE GENOMIC DNA]</scope>
    <source>
        <strain evidence="1 2">W13003</strain>
    </source>
</reference>
<dbReference type="OrthoDB" id="8685705at2"/>
<protein>
    <submittedName>
        <fullName evidence="1">Uncharacterized protein</fullName>
    </submittedName>
</protein>
<comment type="caution">
    <text evidence="1">The sequence shown here is derived from an EMBL/GenBank/DDBJ whole genome shotgun (WGS) entry which is preliminary data.</text>
</comment>
<organism evidence="1 2">
    <name type="scientific">Advenella kashmirensis W13003</name>
    <dbReference type="NCBI Taxonomy" id="1424334"/>
    <lineage>
        <taxon>Bacteria</taxon>
        <taxon>Pseudomonadati</taxon>
        <taxon>Pseudomonadota</taxon>
        <taxon>Betaproteobacteria</taxon>
        <taxon>Burkholderiales</taxon>
        <taxon>Alcaligenaceae</taxon>
    </lineage>
</organism>
<dbReference type="Proteomes" id="UP000018733">
    <property type="component" value="Unassembled WGS sequence"/>
</dbReference>
<dbReference type="HOGENOM" id="CLU_1567378_0_0_4"/>
<gene>
    <name evidence="1" type="ORF">W822_02505</name>
</gene>
<dbReference type="AlphaFoldDB" id="V8QYH4"/>
<dbReference type="EMBL" id="AYXT01000001">
    <property type="protein sequence ID" value="ETF04692.1"/>
    <property type="molecule type" value="Genomic_DNA"/>
</dbReference>
<accession>V8QYH4</accession>